<dbReference type="OrthoDB" id="10597145at2759"/>
<dbReference type="Gramene" id="OMO50314">
    <property type="protein sequence ID" value="OMO50314"/>
    <property type="gene ID" value="CCACVL1_30510"/>
</dbReference>
<dbReference type="AlphaFoldDB" id="A0A1R3FWU4"/>
<sequence>MNHKNYPYARHPNDCSIKAKTSSDFHWTEGEIFSWRSNSIIPETSQVQRIEKGIASEKTICQWLNIGPDEIPPPETIFKQLQRPHIIAAIYDFT</sequence>
<reference evidence="1 2" key="1">
    <citation type="submission" date="2013-09" db="EMBL/GenBank/DDBJ databases">
        <title>Corchorus capsularis genome sequencing.</title>
        <authorList>
            <person name="Alam M."/>
            <person name="Haque M.S."/>
            <person name="Islam M.S."/>
            <person name="Emdad E.M."/>
            <person name="Islam M.M."/>
            <person name="Ahmed B."/>
            <person name="Halim A."/>
            <person name="Hossen Q.M.M."/>
            <person name="Hossain M.Z."/>
            <person name="Ahmed R."/>
            <person name="Khan M.M."/>
            <person name="Islam R."/>
            <person name="Rashid M.M."/>
            <person name="Khan S.A."/>
            <person name="Rahman M.S."/>
            <person name="Alam M."/>
        </authorList>
    </citation>
    <scope>NUCLEOTIDE SEQUENCE [LARGE SCALE GENOMIC DNA]</scope>
    <source>
        <strain evidence="2">cv. CVL-1</strain>
        <tissue evidence="1">Whole seedling</tissue>
    </source>
</reference>
<gene>
    <name evidence="1" type="ORF">CCACVL1_30510</name>
</gene>
<evidence type="ECO:0000313" key="1">
    <source>
        <dbReference type="EMBL" id="OMO50314.1"/>
    </source>
</evidence>
<dbReference type="Proteomes" id="UP000188268">
    <property type="component" value="Unassembled WGS sequence"/>
</dbReference>
<dbReference type="EMBL" id="AWWV01016196">
    <property type="protein sequence ID" value="OMO50314.1"/>
    <property type="molecule type" value="Genomic_DNA"/>
</dbReference>
<comment type="caution">
    <text evidence="1">The sequence shown here is derived from an EMBL/GenBank/DDBJ whole genome shotgun (WGS) entry which is preliminary data.</text>
</comment>
<proteinExistence type="predicted"/>
<protein>
    <submittedName>
        <fullName evidence="1">Uncharacterized protein</fullName>
    </submittedName>
</protein>
<accession>A0A1R3FWU4</accession>
<organism evidence="1 2">
    <name type="scientific">Corchorus capsularis</name>
    <name type="common">Jute</name>
    <dbReference type="NCBI Taxonomy" id="210143"/>
    <lineage>
        <taxon>Eukaryota</taxon>
        <taxon>Viridiplantae</taxon>
        <taxon>Streptophyta</taxon>
        <taxon>Embryophyta</taxon>
        <taxon>Tracheophyta</taxon>
        <taxon>Spermatophyta</taxon>
        <taxon>Magnoliopsida</taxon>
        <taxon>eudicotyledons</taxon>
        <taxon>Gunneridae</taxon>
        <taxon>Pentapetalae</taxon>
        <taxon>rosids</taxon>
        <taxon>malvids</taxon>
        <taxon>Malvales</taxon>
        <taxon>Malvaceae</taxon>
        <taxon>Grewioideae</taxon>
        <taxon>Apeibeae</taxon>
        <taxon>Corchorus</taxon>
    </lineage>
</organism>
<keyword evidence="2" id="KW-1185">Reference proteome</keyword>
<name>A0A1R3FWU4_COCAP</name>
<evidence type="ECO:0000313" key="2">
    <source>
        <dbReference type="Proteomes" id="UP000188268"/>
    </source>
</evidence>